<feature type="region of interest" description="Disordered" evidence="2">
    <location>
        <begin position="1"/>
        <end position="40"/>
    </location>
</feature>
<dbReference type="RefSeq" id="WP_345676374.1">
    <property type="nucleotide sequence ID" value="NZ_BAABHS010000011.1"/>
</dbReference>
<evidence type="ECO:0000313" key="3">
    <source>
        <dbReference type="EMBL" id="GAA4966811.1"/>
    </source>
</evidence>
<dbReference type="PANTHER" id="PTHR34297">
    <property type="entry name" value="HYPOTHETICAL CYTOSOLIC PROTEIN-RELATED"/>
    <property type="match status" value="1"/>
</dbReference>
<proteinExistence type="inferred from homology"/>
<dbReference type="Pfam" id="PF03780">
    <property type="entry name" value="Asp23"/>
    <property type="match status" value="1"/>
</dbReference>
<gene>
    <name evidence="3" type="ORF">GCM10023205_34350</name>
</gene>
<accession>A0ABP9HBT6</accession>
<comment type="similarity">
    <text evidence="1">Belongs to the asp23 family.</text>
</comment>
<dbReference type="PANTHER" id="PTHR34297:SF3">
    <property type="entry name" value="ALKALINE SHOCK PROTEIN 23"/>
    <property type="match status" value="1"/>
</dbReference>
<dbReference type="EMBL" id="BAABHS010000011">
    <property type="protein sequence ID" value="GAA4966811.1"/>
    <property type="molecule type" value="Genomic_DNA"/>
</dbReference>
<organism evidence="3 4">
    <name type="scientific">Yinghuangia aomiensis</name>
    <dbReference type="NCBI Taxonomy" id="676205"/>
    <lineage>
        <taxon>Bacteria</taxon>
        <taxon>Bacillati</taxon>
        <taxon>Actinomycetota</taxon>
        <taxon>Actinomycetes</taxon>
        <taxon>Kitasatosporales</taxon>
        <taxon>Streptomycetaceae</taxon>
        <taxon>Yinghuangia</taxon>
    </lineage>
</organism>
<dbReference type="InterPro" id="IPR005531">
    <property type="entry name" value="Asp23"/>
</dbReference>
<comment type="caution">
    <text evidence="3">The sequence shown here is derived from an EMBL/GenBank/DDBJ whole genome shotgun (WGS) entry which is preliminary data.</text>
</comment>
<feature type="compositionally biased region" description="Basic and acidic residues" evidence="2">
    <location>
        <begin position="9"/>
        <end position="18"/>
    </location>
</feature>
<evidence type="ECO:0000256" key="1">
    <source>
        <dbReference type="ARBA" id="ARBA00005721"/>
    </source>
</evidence>
<dbReference type="Proteomes" id="UP001500466">
    <property type="component" value="Unassembled WGS sequence"/>
</dbReference>
<sequence length="165" mass="17427">MDDGSTTGKAKEQGRPAERAAGNALQRREDGATEPFALASDRGRTTVADSVVAKISGIAAREVHGVHDMGAGASRALGAVRQRIPGAKRNVAQGVNVEVGEKQCAVDLDLVVEYGVEIAHLANEVRGNVIESLERMTGLEVVEVNIAVDDVHIEHDDNASARQLQ</sequence>
<reference evidence="4" key="1">
    <citation type="journal article" date="2019" name="Int. J. Syst. Evol. Microbiol.">
        <title>The Global Catalogue of Microorganisms (GCM) 10K type strain sequencing project: providing services to taxonomists for standard genome sequencing and annotation.</title>
        <authorList>
            <consortium name="The Broad Institute Genomics Platform"/>
            <consortium name="The Broad Institute Genome Sequencing Center for Infectious Disease"/>
            <person name="Wu L."/>
            <person name="Ma J."/>
        </authorList>
    </citation>
    <scope>NUCLEOTIDE SEQUENCE [LARGE SCALE GENOMIC DNA]</scope>
    <source>
        <strain evidence="4">JCM 17986</strain>
    </source>
</reference>
<name>A0ABP9HBT6_9ACTN</name>
<protein>
    <submittedName>
        <fullName evidence="3">Asp23/Gls24 family envelope stress response protein</fullName>
    </submittedName>
</protein>
<evidence type="ECO:0000256" key="2">
    <source>
        <dbReference type="SAM" id="MobiDB-lite"/>
    </source>
</evidence>
<evidence type="ECO:0000313" key="4">
    <source>
        <dbReference type="Proteomes" id="UP001500466"/>
    </source>
</evidence>
<keyword evidence="4" id="KW-1185">Reference proteome</keyword>